<dbReference type="Proteomes" id="UP000652761">
    <property type="component" value="Unassembled WGS sequence"/>
</dbReference>
<gene>
    <name evidence="2" type="ORF">Taro_012575</name>
</gene>
<organism evidence="2 3">
    <name type="scientific">Colocasia esculenta</name>
    <name type="common">Wild taro</name>
    <name type="synonym">Arum esculentum</name>
    <dbReference type="NCBI Taxonomy" id="4460"/>
    <lineage>
        <taxon>Eukaryota</taxon>
        <taxon>Viridiplantae</taxon>
        <taxon>Streptophyta</taxon>
        <taxon>Embryophyta</taxon>
        <taxon>Tracheophyta</taxon>
        <taxon>Spermatophyta</taxon>
        <taxon>Magnoliopsida</taxon>
        <taxon>Liliopsida</taxon>
        <taxon>Araceae</taxon>
        <taxon>Aroideae</taxon>
        <taxon>Colocasieae</taxon>
        <taxon>Colocasia</taxon>
    </lineage>
</organism>
<evidence type="ECO:0000313" key="3">
    <source>
        <dbReference type="Proteomes" id="UP000652761"/>
    </source>
</evidence>
<reference evidence="2" key="1">
    <citation type="submission" date="2017-07" db="EMBL/GenBank/DDBJ databases">
        <title>Taro Niue Genome Assembly and Annotation.</title>
        <authorList>
            <person name="Atibalentja N."/>
            <person name="Keating K."/>
            <person name="Fields C.J."/>
        </authorList>
    </citation>
    <scope>NUCLEOTIDE SEQUENCE</scope>
    <source>
        <strain evidence="2">Niue_2</strain>
        <tissue evidence="2">Leaf</tissue>
    </source>
</reference>
<protein>
    <submittedName>
        <fullName evidence="2">Uncharacterized protein</fullName>
    </submittedName>
</protein>
<name>A0A843UJG1_COLES</name>
<proteinExistence type="predicted"/>
<feature type="region of interest" description="Disordered" evidence="1">
    <location>
        <begin position="64"/>
        <end position="99"/>
    </location>
</feature>
<evidence type="ECO:0000256" key="1">
    <source>
        <dbReference type="SAM" id="MobiDB-lite"/>
    </source>
</evidence>
<dbReference type="AlphaFoldDB" id="A0A843UJG1"/>
<keyword evidence="3" id="KW-1185">Reference proteome</keyword>
<comment type="caution">
    <text evidence="2">The sequence shown here is derived from an EMBL/GenBank/DDBJ whole genome shotgun (WGS) entry which is preliminary data.</text>
</comment>
<sequence length="114" mass="12464">MVVDVDDHVKVHESITPSPHSELVVILSINKDERVNEEIKKGKVVISKSTNFLVAVEAPSSASTHAAVTHPLPTTTSSSTRARKRPLLRSTKQPPPHHPIFNGFVHMIAGFLAF</sequence>
<evidence type="ECO:0000313" key="2">
    <source>
        <dbReference type="EMBL" id="MQL80099.1"/>
    </source>
</evidence>
<dbReference type="EMBL" id="NMUH01000490">
    <property type="protein sequence ID" value="MQL80099.1"/>
    <property type="molecule type" value="Genomic_DNA"/>
</dbReference>
<accession>A0A843UJG1</accession>